<dbReference type="PANTHER" id="PTHR43618:SF4">
    <property type="entry name" value="SHORT CHAIN DEHYDROGENASE_REDUCTASE FAMILY (AFU_ORTHOLOGUE AFUA_7G04540)"/>
    <property type="match status" value="1"/>
</dbReference>
<dbReference type="FunFam" id="3.40.50.720:FF:000084">
    <property type="entry name" value="Short-chain dehydrogenase reductase"/>
    <property type="match status" value="1"/>
</dbReference>
<comment type="caution">
    <text evidence="6">The sequence shown here is derived from an EMBL/GenBank/DDBJ whole genome shotgun (WGS) entry which is preliminary data.</text>
</comment>
<feature type="region of interest" description="Disordered" evidence="5">
    <location>
        <begin position="232"/>
        <end position="251"/>
    </location>
</feature>
<gene>
    <name evidence="6" type="ORF">Rhopal_000270-T1</name>
</gene>
<dbReference type="PANTHER" id="PTHR43618">
    <property type="entry name" value="7-ALPHA-HYDROXYSTEROID DEHYDROGENASE"/>
    <property type="match status" value="1"/>
</dbReference>
<evidence type="ECO:0000256" key="3">
    <source>
        <dbReference type="ARBA" id="ARBA00023002"/>
    </source>
</evidence>
<dbReference type="PRINTS" id="PR00081">
    <property type="entry name" value="GDHRDH"/>
</dbReference>
<sequence length="302" mass="31914">MSSAHFAASRLFSVKGLVAVVSGGGTGIGLMATQALAANGARVYIVGRRQEALDNVVKTYNQGVEGEIIALPGDVTSKDDVKRLAAEVKQREGGLHLLVNNAGIAGPKTKVSKDDDSVETWSQKLLEEPVEGWDDVFRTNVTNIFLMTSAFLPLLAKFTYGGDAAGRAIYEKYQTGVINIASISGLTKLSQSHFAYNASKAAATHLTRMMSTEFAHTGVRINSINPGVFPSEMTGSGSDENNKTSLEGEFDPSSMNLMAKRAGSEEDMGGTILYLASRAGQYTTGTYIPVDGGALAANPSAY</sequence>
<dbReference type="InterPro" id="IPR002347">
    <property type="entry name" value="SDR_fam"/>
</dbReference>
<protein>
    <submittedName>
        <fullName evidence="6">Uncharacterized protein</fullName>
    </submittedName>
</protein>
<dbReference type="SUPFAM" id="SSF51735">
    <property type="entry name" value="NAD(P)-binding Rossmann-fold domains"/>
    <property type="match status" value="1"/>
</dbReference>
<dbReference type="PROSITE" id="PS00061">
    <property type="entry name" value="ADH_SHORT"/>
    <property type="match status" value="1"/>
</dbReference>
<keyword evidence="7" id="KW-1185">Reference proteome</keyword>
<dbReference type="Pfam" id="PF00106">
    <property type="entry name" value="adh_short"/>
    <property type="match status" value="1"/>
</dbReference>
<evidence type="ECO:0000313" key="6">
    <source>
        <dbReference type="EMBL" id="GJN87322.1"/>
    </source>
</evidence>
<evidence type="ECO:0000256" key="4">
    <source>
        <dbReference type="RuleBase" id="RU000363"/>
    </source>
</evidence>
<dbReference type="GO" id="GO:0016491">
    <property type="term" value="F:oxidoreductase activity"/>
    <property type="evidence" value="ECO:0007669"/>
    <property type="project" value="UniProtKB-KW"/>
</dbReference>
<name>A0AAV5GE06_9BASI</name>
<feature type="compositionally biased region" description="Polar residues" evidence="5">
    <location>
        <begin position="233"/>
        <end position="245"/>
    </location>
</feature>
<dbReference type="AlphaFoldDB" id="A0AAV5GE06"/>
<evidence type="ECO:0000256" key="1">
    <source>
        <dbReference type="ARBA" id="ARBA00006484"/>
    </source>
</evidence>
<accession>A0AAV5GE06</accession>
<dbReference type="InterPro" id="IPR052178">
    <property type="entry name" value="Sec_Metab_Biosynth_SDR"/>
</dbReference>
<dbReference type="EMBL" id="BQKY01000001">
    <property type="protein sequence ID" value="GJN87322.1"/>
    <property type="molecule type" value="Genomic_DNA"/>
</dbReference>
<keyword evidence="2" id="KW-0521">NADP</keyword>
<dbReference type="PRINTS" id="PR00080">
    <property type="entry name" value="SDRFAMILY"/>
</dbReference>
<dbReference type="InterPro" id="IPR036291">
    <property type="entry name" value="NAD(P)-bd_dom_sf"/>
</dbReference>
<keyword evidence="3" id="KW-0560">Oxidoreductase</keyword>
<comment type="similarity">
    <text evidence="1 4">Belongs to the short-chain dehydrogenases/reductases (SDR) family.</text>
</comment>
<organism evidence="6 7">
    <name type="scientific">Rhodotorula paludigena</name>
    <dbReference type="NCBI Taxonomy" id="86838"/>
    <lineage>
        <taxon>Eukaryota</taxon>
        <taxon>Fungi</taxon>
        <taxon>Dikarya</taxon>
        <taxon>Basidiomycota</taxon>
        <taxon>Pucciniomycotina</taxon>
        <taxon>Microbotryomycetes</taxon>
        <taxon>Sporidiobolales</taxon>
        <taxon>Sporidiobolaceae</taxon>
        <taxon>Rhodotorula</taxon>
    </lineage>
</organism>
<evidence type="ECO:0000256" key="5">
    <source>
        <dbReference type="SAM" id="MobiDB-lite"/>
    </source>
</evidence>
<dbReference type="Proteomes" id="UP001342314">
    <property type="component" value="Unassembled WGS sequence"/>
</dbReference>
<dbReference type="Gene3D" id="3.40.50.720">
    <property type="entry name" value="NAD(P)-binding Rossmann-like Domain"/>
    <property type="match status" value="1"/>
</dbReference>
<evidence type="ECO:0000256" key="2">
    <source>
        <dbReference type="ARBA" id="ARBA00022857"/>
    </source>
</evidence>
<evidence type="ECO:0000313" key="7">
    <source>
        <dbReference type="Proteomes" id="UP001342314"/>
    </source>
</evidence>
<dbReference type="InterPro" id="IPR020904">
    <property type="entry name" value="Sc_DH/Rdtase_CS"/>
</dbReference>
<reference evidence="6 7" key="1">
    <citation type="submission" date="2021-12" db="EMBL/GenBank/DDBJ databases">
        <title>High titer production of polyol ester of fatty acids by Rhodotorula paludigena BS15 towards product separation-free biomass refinery.</title>
        <authorList>
            <person name="Mano J."/>
            <person name="Ono H."/>
            <person name="Tanaka T."/>
            <person name="Naito K."/>
            <person name="Sushida H."/>
            <person name="Ike M."/>
            <person name="Tokuyasu K."/>
            <person name="Kitaoka M."/>
        </authorList>
    </citation>
    <scope>NUCLEOTIDE SEQUENCE [LARGE SCALE GENOMIC DNA]</scope>
    <source>
        <strain evidence="6 7">BS15</strain>
    </source>
</reference>
<proteinExistence type="inferred from homology"/>